<dbReference type="KEGG" id="mabb:MASS_1637"/>
<dbReference type="Gene3D" id="3.40.50.1820">
    <property type="entry name" value="alpha/beta hydrolase"/>
    <property type="match status" value="1"/>
</dbReference>
<reference evidence="2 3" key="1">
    <citation type="journal article" date="2013" name="Genome Announc.">
        <title>Complete Genome Sequence of Mycobacterium massiliense Clinical Strain Asan 50594, Belonging to the Type II Genotype.</title>
        <authorList>
            <person name="Kim B.J."/>
            <person name="Kim B.R."/>
            <person name="Hong S.H."/>
            <person name="Seok S.H."/>
            <person name="Kook Y.H."/>
            <person name="Kim B.J."/>
        </authorList>
    </citation>
    <scope>NUCLEOTIDE SEQUENCE [LARGE SCALE GENOMIC DNA]</scope>
    <source>
        <strain evidence="2 3">50594</strain>
    </source>
</reference>
<dbReference type="SMART" id="SM01110">
    <property type="entry name" value="Cutinase"/>
    <property type="match status" value="1"/>
</dbReference>
<dbReference type="Proteomes" id="UP000013961">
    <property type="component" value="Chromosome"/>
</dbReference>
<evidence type="ECO:0000256" key="1">
    <source>
        <dbReference type="ARBA" id="ARBA00022801"/>
    </source>
</evidence>
<gene>
    <name evidence="2" type="ORF">MASS_1637</name>
</gene>
<proteinExistence type="predicted"/>
<evidence type="ECO:0000313" key="3">
    <source>
        <dbReference type="Proteomes" id="UP000013961"/>
    </source>
</evidence>
<dbReference type="InterPro" id="IPR000675">
    <property type="entry name" value="Cutinase/axe"/>
</dbReference>
<dbReference type="GO" id="GO:0016787">
    <property type="term" value="F:hydrolase activity"/>
    <property type="evidence" value="ECO:0007669"/>
    <property type="project" value="UniProtKB-KW"/>
</dbReference>
<evidence type="ECO:0000313" key="2">
    <source>
        <dbReference type="EMBL" id="AGM28239.1"/>
    </source>
</evidence>
<sequence>MNDIDSRAEVCRAPQEGVMNTPNALPKTTLIWAPGTWEADAADTAGENPAEDRAFGLGLWLVDWRFPNRLNQNRWSFKILVPPGYAGSFGPIPGGGKPPNFEGLSYQESVDAGVDYAVDVVNRTPGPLVLGGYSQGAELASRLSQEFINGRLATRANDLHAVVTFGNPRRASGREISWQPTLAFEGIGNDEPGGGLTAPVPWWDYCFPSDIYGNANPESFLRFGYDVLTDLQLHNPWELAGRLAETVSSGELLRRLDLHPESWWWRRVTHPGLYFSIGRKTANTVAAVNEFLVTGAHGHYHDQPLWEDGPIPVWHAIGQLNALTGPVAMAA</sequence>
<protein>
    <submittedName>
        <fullName evidence="2">Bacteriophage protein</fullName>
    </submittedName>
</protein>
<name>A0AB33A948_9MYCO</name>
<accession>A0AB33A948</accession>
<dbReference type="AlphaFoldDB" id="A0AB33A948"/>
<dbReference type="EMBL" id="CP004374">
    <property type="protein sequence ID" value="AGM28239.1"/>
    <property type="molecule type" value="Genomic_DNA"/>
</dbReference>
<organism evidence="2 3">
    <name type="scientific">Mycobacteroides abscessus subsp. bolletii 50594</name>
    <dbReference type="NCBI Taxonomy" id="1303024"/>
    <lineage>
        <taxon>Bacteria</taxon>
        <taxon>Bacillati</taxon>
        <taxon>Actinomycetota</taxon>
        <taxon>Actinomycetes</taxon>
        <taxon>Mycobacteriales</taxon>
        <taxon>Mycobacteriaceae</taxon>
        <taxon>Mycobacteroides</taxon>
        <taxon>Mycobacteroides abscessus</taxon>
    </lineage>
</organism>
<dbReference type="InterPro" id="IPR029058">
    <property type="entry name" value="AB_hydrolase_fold"/>
</dbReference>
<dbReference type="SUPFAM" id="SSF53474">
    <property type="entry name" value="alpha/beta-Hydrolases"/>
    <property type="match status" value="1"/>
</dbReference>
<keyword evidence="1" id="KW-0378">Hydrolase</keyword>